<dbReference type="EMBL" id="JABBFV010000045">
    <property type="protein sequence ID" value="NML13243.1"/>
    <property type="molecule type" value="Genomic_DNA"/>
</dbReference>
<feature type="non-terminal residue" evidence="2">
    <location>
        <position position="1"/>
    </location>
</feature>
<dbReference type="RefSeq" id="WP_169575505.1">
    <property type="nucleotide sequence ID" value="NZ_JABBFV010000045.1"/>
</dbReference>
<name>A0A7X9X149_9SPHN</name>
<proteinExistence type="predicted"/>
<keyword evidence="1" id="KW-0812">Transmembrane</keyword>
<feature type="transmembrane region" description="Helical" evidence="1">
    <location>
        <begin position="6"/>
        <end position="24"/>
    </location>
</feature>
<accession>A0A7X9X149</accession>
<dbReference type="AlphaFoldDB" id="A0A7X9X149"/>
<reference evidence="2 3" key="1">
    <citation type="submission" date="2020-04" db="EMBL/GenBank/DDBJ databases">
        <title>Sphingobium sp. AR-3-1 isolated from Arctic soil.</title>
        <authorList>
            <person name="Dahal R.H."/>
            <person name="Chaudhary D.K."/>
        </authorList>
    </citation>
    <scope>NUCLEOTIDE SEQUENCE [LARGE SCALE GENOMIC DNA]</scope>
    <source>
        <strain evidence="2 3">AR-3-1</strain>
    </source>
</reference>
<organism evidence="2 3">
    <name type="scientific">Sphingobium psychrophilum</name>
    <dbReference type="NCBI Taxonomy" id="2728834"/>
    <lineage>
        <taxon>Bacteria</taxon>
        <taxon>Pseudomonadati</taxon>
        <taxon>Pseudomonadota</taxon>
        <taxon>Alphaproteobacteria</taxon>
        <taxon>Sphingomonadales</taxon>
        <taxon>Sphingomonadaceae</taxon>
        <taxon>Sphingobium</taxon>
    </lineage>
</organism>
<comment type="caution">
    <text evidence="2">The sequence shown here is derived from an EMBL/GenBank/DDBJ whole genome shotgun (WGS) entry which is preliminary data.</text>
</comment>
<gene>
    <name evidence="2" type="ORF">HHL08_24525</name>
</gene>
<keyword evidence="1" id="KW-1133">Transmembrane helix</keyword>
<keyword evidence="3" id="KW-1185">Reference proteome</keyword>
<evidence type="ECO:0000313" key="2">
    <source>
        <dbReference type="EMBL" id="NML13243.1"/>
    </source>
</evidence>
<protein>
    <submittedName>
        <fullName evidence="2">Uncharacterized protein</fullName>
    </submittedName>
</protein>
<evidence type="ECO:0000256" key="1">
    <source>
        <dbReference type="SAM" id="Phobius"/>
    </source>
</evidence>
<keyword evidence="1" id="KW-0472">Membrane</keyword>
<sequence length="161" mass="18117">PAPDPAIFLSSVGLGLLLSGIWYWHTDAGWKSREFYRPALSQMALDIGSHARAFYSAQDDNDYFKMQNAAHEASSRQISWLNDNVGGIAAKAYGSANGEPNYLVKNTRLSPAIDKRRAQYTAELYGKATYLENLRKDDSEWPKRPSEIVRMKGIPRYKSAQ</sequence>
<dbReference type="Proteomes" id="UP000519023">
    <property type="component" value="Unassembled WGS sequence"/>
</dbReference>
<evidence type="ECO:0000313" key="3">
    <source>
        <dbReference type="Proteomes" id="UP000519023"/>
    </source>
</evidence>